<dbReference type="RefSeq" id="WP_030318354.1">
    <property type="nucleotide sequence ID" value="NZ_JBIBDZ010000002.1"/>
</dbReference>
<evidence type="ECO:0000256" key="6">
    <source>
        <dbReference type="SAM" id="Phobius"/>
    </source>
</evidence>
<organism evidence="8 9">
    <name type="scientific">Streptomyces flavochromogenes</name>
    <dbReference type="NCBI Taxonomy" id="68199"/>
    <lineage>
        <taxon>Bacteria</taxon>
        <taxon>Bacillati</taxon>
        <taxon>Actinomycetota</taxon>
        <taxon>Actinomycetes</taxon>
        <taxon>Kitasatosporales</taxon>
        <taxon>Streptomycetaceae</taxon>
        <taxon>Streptomyces</taxon>
    </lineage>
</organism>
<dbReference type="Proteomes" id="UP001602370">
    <property type="component" value="Unassembled WGS sequence"/>
</dbReference>
<proteinExistence type="predicted"/>
<evidence type="ECO:0000256" key="5">
    <source>
        <dbReference type="ARBA" id="ARBA00023136"/>
    </source>
</evidence>
<keyword evidence="2" id="KW-1003">Cell membrane</keyword>
<comment type="subcellular location">
    <subcellularLocation>
        <location evidence="1">Cell membrane</location>
        <topology evidence="1">Single-pass membrane protein</topology>
    </subcellularLocation>
</comment>
<gene>
    <name evidence="8" type="ORF">ACFY8C_07605</name>
</gene>
<evidence type="ECO:0000313" key="9">
    <source>
        <dbReference type="Proteomes" id="UP001602370"/>
    </source>
</evidence>
<keyword evidence="5 6" id="KW-0472">Membrane</keyword>
<keyword evidence="3 6" id="KW-0812">Transmembrane</keyword>
<evidence type="ECO:0000259" key="7">
    <source>
        <dbReference type="Pfam" id="PF04024"/>
    </source>
</evidence>
<dbReference type="PANTHER" id="PTHR33885:SF3">
    <property type="entry name" value="PHAGE SHOCK PROTEIN C"/>
    <property type="match status" value="1"/>
</dbReference>
<dbReference type="Pfam" id="PF04024">
    <property type="entry name" value="PspC"/>
    <property type="match status" value="1"/>
</dbReference>
<keyword evidence="4 6" id="KW-1133">Transmembrane helix</keyword>
<comment type="caution">
    <text evidence="8">The sequence shown here is derived from an EMBL/GenBank/DDBJ whole genome shotgun (WGS) entry which is preliminary data.</text>
</comment>
<feature type="transmembrane region" description="Helical" evidence="6">
    <location>
        <begin position="33"/>
        <end position="56"/>
    </location>
</feature>
<dbReference type="InterPro" id="IPR007168">
    <property type="entry name" value="Phageshock_PspC_N"/>
</dbReference>
<evidence type="ECO:0000256" key="3">
    <source>
        <dbReference type="ARBA" id="ARBA00022692"/>
    </source>
</evidence>
<reference evidence="8 9" key="1">
    <citation type="submission" date="2024-10" db="EMBL/GenBank/DDBJ databases">
        <title>The Natural Products Discovery Center: Release of the First 8490 Sequenced Strains for Exploring Actinobacteria Biosynthetic Diversity.</title>
        <authorList>
            <person name="Kalkreuter E."/>
            <person name="Kautsar S.A."/>
            <person name="Yang D."/>
            <person name="Bader C.D."/>
            <person name="Teijaro C.N."/>
            <person name="Fluegel L."/>
            <person name="Davis C.M."/>
            <person name="Simpson J.R."/>
            <person name="Lauterbach L."/>
            <person name="Steele A.D."/>
            <person name="Gui C."/>
            <person name="Meng S."/>
            <person name="Li G."/>
            <person name="Viehrig K."/>
            <person name="Ye F."/>
            <person name="Su P."/>
            <person name="Kiefer A.F."/>
            <person name="Nichols A."/>
            <person name="Cepeda A.J."/>
            <person name="Yan W."/>
            <person name="Fan B."/>
            <person name="Jiang Y."/>
            <person name="Adhikari A."/>
            <person name="Zheng C.-J."/>
            <person name="Schuster L."/>
            <person name="Cowan T.M."/>
            <person name="Smanski M.J."/>
            <person name="Chevrette M.G."/>
            <person name="De Carvalho L.P.S."/>
            <person name="Shen B."/>
        </authorList>
    </citation>
    <scope>NUCLEOTIDE SEQUENCE [LARGE SCALE GENOMIC DNA]</scope>
    <source>
        <strain evidence="8 9">NPDC012605</strain>
    </source>
</reference>
<name>A0ABW6XL50_9ACTN</name>
<dbReference type="EMBL" id="JBIBDZ010000002">
    <property type="protein sequence ID" value="MFF5918194.1"/>
    <property type="molecule type" value="Genomic_DNA"/>
</dbReference>
<feature type="domain" description="Phage shock protein PspC N-terminal" evidence="7">
    <location>
        <begin position="4"/>
        <end position="59"/>
    </location>
</feature>
<dbReference type="InterPro" id="IPR052027">
    <property type="entry name" value="PspC"/>
</dbReference>
<protein>
    <submittedName>
        <fullName evidence="8">PspC domain-containing protein</fullName>
    </submittedName>
</protein>
<sequence>MAALTRPRDGRVIGGVCAGLARRFGISANTMRLIFLVSCLLPGPQFLIYIGLWIFMPDERKATTAW</sequence>
<accession>A0ABW6XL50</accession>
<evidence type="ECO:0000256" key="2">
    <source>
        <dbReference type="ARBA" id="ARBA00022475"/>
    </source>
</evidence>
<keyword evidence="9" id="KW-1185">Reference proteome</keyword>
<evidence type="ECO:0000313" key="8">
    <source>
        <dbReference type="EMBL" id="MFF5918194.1"/>
    </source>
</evidence>
<dbReference type="PANTHER" id="PTHR33885">
    <property type="entry name" value="PHAGE SHOCK PROTEIN C"/>
    <property type="match status" value="1"/>
</dbReference>
<evidence type="ECO:0000256" key="4">
    <source>
        <dbReference type="ARBA" id="ARBA00022989"/>
    </source>
</evidence>
<evidence type="ECO:0000256" key="1">
    <source>
        <dbReference type="ARBA" id="ARBA00004162"/>
    </source>
</evidence>